<evidence type="ECO:0000313" key="3">
    <source>
        <dbReference type="EMBL" id="KAJ1908080.1"/>
    </source>
</evidence>
<dbReference type="GO" id="GO:0031267">
    <property type="term" value="F:small GTPase binding"/>
    <property type="evidence" value="ECO:0007669"/>
    <property type="project" value="TreeGrafter"/>
</dbReference>
<sequence length="391" mass="44656">MTSVPAPVADQPGPTAAATPNATQLRFDHYGFLATEYTPAAHPQDGRDDDSDTFSVFLSPGFSKKLHSEEFRVRKWTEYLNRKAPKAVRTSKTARKLVTYGIPTQLRTRVWRFFAEESLIRTPGAFQELQTRDRIPIYDVIERDIPRCYPDHQMFLEEGSAGQQHLDTVLKAYAHYNPEVGYCQGMGRLVGVYLMQHMSPEDSFWLLAATIRSYLPTYYVPTLTQVRIDSAVFDRLLFEHNRKLADHLATHDITPLMYATSWFMTLFTMALPWASVLRVWDWFYLKGTKILFRIGLAILDCAADHLLAHCPTSSEILPFLLHIPHDLLAPEPLFAAANRVHITTGHLEKLTHQVTAHGIPDRGEIELGSVRSAKEKGRRARFRPLRKVFHS</sequence>
<dbReference type="InterPro" id="IPR035969">
    <property type="entry name" value="Rab-GAP_TBC_sf"/>
</dbReference>
<dbReference type="InterPro" id="IPR050302">
    <property type="entry name" value="Rab_GAP_TBC_domain"/>
</dbReference>
<dbReference type="PANTHER" id="PTHR47219:SF9">
    <property type="entry name" value="GTPASE ACTIVATING PROTEIN AND CENTROSOME-ASSOCIATED, ISOFORM B"/>
    <property type="match status" value="1"/>
</dbReference>
<dbReference type="PROSITE" id="PS50086">
    <property type="entry name" value="TBC_RABGAP"/>
    <property type="match status" value="1"/>
</dbReference>
<dbReference type="Gene3D" id="1.10.8.270">
    <property type="entry name" value="putative rabgap domain of human tbc1 domain family member 14 like domains"/>
    <property type="match status" value="1"/>
</dbReference>
<dbReference type="FunFam" id="1.10.8.270:FF:000016">
    <property type="entry name" value="TBC1 domain family member 2A"/>
    <property type="match status" value="1"/>
</dbReference>
<evidence type="ECO:0000313" key="4">
    <source>
        <dbReference type="Proteomes" id="UP001150569"/>
    </source>
</evidence>
<comment type="caution">
    <text evidence="3">The sequence shown here is derived from an EMBL/GenBank/DDBJ whole genome shotgun (WGS) entry which is preliminary data.</text>
</comment>
<dbReference type="EMBL" id="JANBPT010001414">
    <property type="protein sequence ID" value="KAJ1908080.1"/>
    <property type="molecule type" value="Genomic_DNA"/>
</dbReference>
<proteinExistence type="predicted"/>
<dbReference type="AlphaFoldDB" id="A0A9W7ZRD7"/>
<name>A0A9W7ZRD7_9FUNG</name>
<feature type="domain" description="Rab-GAP TBC" evidence="2">
    <location>
        <begin position="101"/>
        <end position="287"/>
    </location>
</feature>
<dbReference type="PANTHER" id="PTHR47219">
    <property type="entry name" value="RAB GTPASE-ACTIVATING PROTEIN 1-LIKE"/>
    <property type="match status" value="1"/>
</dbReference>
<dbReference type="SUPFAM" id="SSF47923">
    <property type="entry name" value="Ypt/Rab-GAP domain of gyp1p"/>
    <property type="match status" value="2"/>
</dbReference>
<dbReference type="Pfam" id="PF00566">
    <property type="entry name" value="RabGAP-TBC"/>
    <property type="match status" value="1"/>
</dbReference>
<dbReference type="Proteomes" id="UP001150569">
    <property type="component" value="Unassembled WGS sequence"/>
</dbReference>
<dbReference type="GO" id="GO:0005096">
    <property type="term" value="F:GTPase activator activity"/>
    <property type="evidence" value="ECO:0007669"/>
    <property type="project" value="TreeGrafter"/>
</dbReference>
<dbReference type="OrthoDB" id="159449at2759"/>
<dbReference type="SMART" id="SM00164">
    <property type="entry name" value="TBC"/>
    <property type="match status" value="1"/>
</dbReference>
<feature type="region of interest" description="Disordered" evidence="1">
    <location>
        <begin position="1"/>
        <end position="20"/>
    </location>
</feature>
<protein>
    <recommendedName>
        <fullName evidence="2">Rab-GAP TBC domain-containing protein</fullName>
    </recommendedName>
</protein>
<dbReference type="InterPro" id="IPR000195">
    <property type="entry name" value="Rab-GAP-TBC_dom"/>
</dbReference>
<gene>
    <name evidence="3" type="ORF">IWQ60_011746</name>
</gene>
<evidence type="ECO:0000256" key="1">
    <source>
        <dbReference type="SAM" id="MobiDB-lite"/>
    </source>
</evidence>
<keyword evidence="4" id="KW-1185">Reference proteome</keyword>
<evidence type="ECO:0000259" key="2">
    <source>
        <dbReference type="PROSITE" id="PS50086"/>
    </source>
</evidence>
<dbReference type="Gene3D" id="1.10.472.80">
    <property type="entry name" value="Ypt/Rab-GAP domain of gyp1p, domain 3"/>
    <property type="match status" value="1"/>
</dbReference>
<organism evidence="3 4">
    <name type="scientific">Tieghemiomyces parasiticus</name>
    <dbReference type="NCBI Taxonomy" id="78921"/>
    <lineage>
        <taxon>Eukaryota</taxon>
        <taxon>Fungi</taxon>
        <taxon>Fungi incertae sedis</taxon>
        <taxon>Zoopagomycota</taxon>
        <taxon>Kickxellomycotina</taxon>
        <taxon>Dimargaritomycetes</taxon>
        <taxon>Dimargaritales</taxon>
        <taxon>Dimargaritaceae</taxon>
        <taxon>Tieghemiomyces</taxon>
    </lineage>
</organism>
<dbReference type="FunFam" id="1.10.472.80:FF:000008">
    <property type="entry name" value="TBC1 domain family member 10A"/>
    <property type="match status" value="1"/>
</dbReference>
<dbReference type="Gene3D" id="1.10.10.750">
    <property type="entry name" value="Ypt/Rab-GAP domain of gyp1p, domain 1"/>
    <property type="match status" value="1"/>
</dbReference>
<accession>A0A9W7ZRD7</accession>
<reference evidence="3" key="1">
    <citation type="submission" date="2022-07" db="EMBL/GenBank/DDBJ databases">
        <title>Phylogenomic reconstructions and comparative analyses of Kickxellomycotina fungi.</title>
        <authorList>
            <person name="Reynolds N.K."/>
            <person name="Stajich J.E."/>
            <person name="Barry K."/>
            <person name="Grigoriev I.V."/>
            <person name="Crous P."/>
            <person name="Smith M.E."/>
        </authorList>
    </citation>
    <scope>NUCLEOTIDE SEQUENCE</scope>
    <source>
        <strain evidence="3">RSA 861</strain>
    </source>
</reference>